<dbReference type="Pfam" id="PF00561">
    <property type="entry name" value="Abhydrolase_1"/>
    <property type="match status" value="1"/>
</dbReference>
<protein>
    <recommendedName>
        <fullName evidence="3">AB hydrolase-1 domain-containing protein</fullName>
    </recommendedName>
</protein>
<dbReference type="GO" id="GO:0016020">
    <property type="term" value="C:membrane"/>
    <property type="evidence" value="ECO:0007669"/>
    <property type="project" value="TreeGrafter"/>
</dbReference>
<proteinExistence type="inferred from homology"/>
<dbReference type="SUPFAM" id="SSF53474">
    <property type="entry name" value="alpha/beta-Hydrolases"/>
    <property type="match status" value="1"/>
</dbReference>
<dbReference type="EMBL" id="JAIQCJ010001201">
    <property type="protein sequence ID" value="KAJ8791771.1"/>
    <property type="molecule type" value="Genomic_DNA"/>
</dbReference>
<evidence type="ECO:0000256" key="1">
    <source>
        <dbReference type="ARBA" id="ARBA00008645"/>
    </source>
</evidence>
<reference evidence="4 5" key="1">
    <citation type="submission" date="2022-11" db="EMBL/GenBank/DDBJ databases">
        <title>Whole genome sequence of Eschrichtius robustus ER-17-0199.</title>
        <authorList>
            <person name="Bruniche-Olsen A."/>
            <person name="Black A.N."/>
            <person name="Fields C.J."/>
            <person name="Walden K."/>
            <person name="Dewoody J.A."/>
        </authorList>
    </citation>
    <scope>NUCLEOTIDE SEQUENCE [LARGE SCALE GENOMIC DNA]</scope>
    <source>
        <strain evidence="4">ER-17-0199</strain>
        <tissue evidence="4">Blubber</tissue>
    </source>
</reference>
<sequence>MSPLGSADALDTLDVDEGLRKCRLHEGSLCVSGLISELKLAVPWGHIAAKAWGSHQSPPVLCLHGWLDNANSFDRIIPLLPKDFYYVAMDFGGHGLSSHYSPGFPYDHQNFVSEVCRVAAALKWNRFSLLGHSFGGTVGGMFSCIFPEMVDKLVLLESSPFILESNELENMLTYKRRAIEHMLQVEASEKPLHVVSPEEMLQGWVPAGIQWSPCLPQVPEEQQSCGRRVCETPPAERNHTGGHRQEQLRGDPAVCERALHPLCPASAGLLLNRDRRITRPEYYFNFISRERFVHSIRKLQARVLLIKATQGYYDVRRENDANMELMLFVTNSLRSILKERFQYVQVPGNHYVHMNQPQHMAGVISSFLLSKERIRAQL</sequence>
<accession>A0AB34HG31</accession>
<organism evidence="4 5">
    <name type="scientific">Eschrichtius robustus</name>
    <name type="common">California gray whale</name>
    <name type="synonym">Eschrichtius gibbosus</name>
    <dbReference type="NCBI Taxonomy" id="9764"/>
    <lineage>
        <taxon>Eukaryota</taxon>
        <taxon>Metazoa</taxon>
        <taxon>Chordata</taxon>
        <taxon>Craniata</taxon>
        <taxon>Vertebrata</taxon>
        <taxon>Euteleostomi</taxon>
        <taxon>Mammalia</taxon>
        <taxon>Eutheria</taxon>
        <taxon>Laurasiatheria</taxon>
        <taxon>Artiodactyla</taxon>
        <taxon>Whippomorpha</taxon>
        <taxon>Cetacea</taxon>
        <taxon>Mysticeti</taxon>
        <taxon>Eschrichtiidae</taxon>
        <taxon>Eschrichtius</taxon>
    </lineage>
</organism>
<evidence type="ECO:0000313" key="5">
    <source>
        <dbReference type="Proteomes" id="UP001159641"/>
    </source>
</evidence>
<keyword evidence="5" id="KW-1185">Reference proteome</keyword>
<dbReference type="InterPro" id="IPR050266">
    <property type="entry name" value="AB_hydrolase_sf"/>
</dbReference>
<dbReference type="PANTHER" id="PTHR43798">
    <property type="entry name" value="MONOACYLGLYCEROL LIPASE"/>
    <property type="match status" value="1"/>
</dbReference>
<dbReference type="Gene3D" id="3.40.50.1820">
    <property type="entry name" value="alpha/beta hydrolase"/>
    <property type="match status" value="1"/>
</dbReference>
<comment type="similarity">
    <text evidence="1">Belongs to the AB hydrolase superfamily.</text>
</comment>
<gene>
    <name evidence="4" type="ORF">J1605_020493</name>
</gene>
<evidence type="ECO:0000313" key="4">
    <source>
        <dbReference type="EMBL" id="KAJ8791771.1"/>
    </source>
</evidence>
<dbReference type="GO" id="GO:0016787">
    <property type="term" value="F:hydrolase activity"/>
    <property type="evidence" value="ECO:0007669"/>
    <property type="project" value="UniProtKB-KW"/>
</dbReference>
<dbReference type="Proteomes" id="UP001159641">
    <property type="component" value="Unassembled WGS sequence"/>
</dbReference>
<dbReference type="AlphaFoldDB" id="A0AB34HG31"/>
<evidence type="ECO:0000259" key="3">
    <source>
        <dbReference type="Pfam" id="PF00561"/>
    </source>
</evidence>
<evidence type="ECO:0000256" key="2">
    <source>
        <dbReference type="ARBA" id="ARBA00022801"/>
    </source>
</evidence>
<name>A0AB34HG31_ESCRO</name>
<dbReference type="PRINTS" id="PR00111">
    <property type="entry name" value="ABHYDROLASE"/>
</dbReference>
<comment type="caution">
    <text evidence="4">The sequence shown here is derived from an EMBL/GenBank/DDBJ whole genome shotgun (WGS) entry which is preliminary data.</text>
</comment>
<dbReference type="InterPro" id="IPR029058">
    <property type="entry name" value="AB_hydrolase_fold"/>
</dbReference>
<keyword evidence="2" id="KW-0378">Hydrolase</keyword>
<feature type="domain" description="AB hydrolase-1" evidence="3">
    <location>
        <begin position="58"/>
        <end position="167"/>
    </location>
</feature>
<dbReference type="PANTHER" id="PTHR43798:SF14">
    <property type="entry name" value="SERINE HYDROLASE-LIKE PROTEIN DDB_G0286239"/>
    <property type="match status" value="1"/>
</dbReference>
<dbReference type="InterPro" id="IPR000073">
    <property type="entry name" value="AB_hydrolase_1"/>
</dbReference>